<dbReference type="GO" id="GO:0008198">
    <property type="term" value="F:ferrous iron binding"/>
    <property type="evidence" value="ECO:0007669"/>
    <property type="project" value="TreeGrafter"/>
</dbReference>
<dbReference type="Gene3D" id="2.60.120.590">
    <property type="entry name" value="Alpha-ketoglutarate-dependent dioxygenase AlkB-like"/>
    <property type="match status" value="1"/>
</dbReference>
<reference evidence="8 9" key="1">
    <citation type="submission" date="2020-05" db="EMBL/GenBank/DDBJ databases">
        <title>Gimesia benthica sp. nov., a novel planctomycete isolated from a deep-sea water sample of the Northwest Indian Ocean.</title>
        <authorList>
            <person name="Wang J."/>
            <person name="Ruan C."/>
            <person name="Song L."/>
            <person name="Zhu Y."/>
            <person name="Li A."/>
            <person name="Zheng X."/>
            <person name="Wang L."/>
            <person name="Lu Z."/>
            <person name="Huang Y."/>
            <person name="Du W."/>
            <person name="Zhou Y."/>
            <person name="Huang L."/>
            <person name="Dai X."/>
        </authorList>
    </citation>
    <scope>NUCLEOTIDE SEQUENCE [LARGE SCALE GENOMIC DNA]</scope>
    <source>
        <strain evidence="8 9">YYQ-30</strain>
    </source>
</reference>
<comment type="cofactor">
    <cofactor evidence="6">
        <name>Fe(2+)</name>
        <dbReference type="ChEBI" id="CHEBI:29033"/>
    </cofactor>
    <text evidence="6">Binds 1 Fe(2+) ion per subunit.</text>
</comment>
<feature type="domain" description="Fe2OG dioxygenase" evidence="7">
    <location>
        <begin position="96"/>
        <end position="197"/>
    </location>
</feature>
<keyword evidence="1 6" id="KW-0479">Metal-binding</keyword>
<comment type="caution">
    <text evidence="8">The sequence shown here is derived from an EMBL/GenBank/DDBJ whole genome shotgun (WGS) entry which is preliminary data.</text>
</comment>
<dbReference type="InterPro" id="IPR005123">
    <property type="entry name" value="Oxoglu/Fe-dep_dioxygenase_dom"/>
</dbReference>
<dbReference type="InterPro" id="IPR004574">
    <property type="entry name" value="Alkb"/>
</dbReference>
<dbReference type="InterPro" id="IPR027450">
    <property type="entry name" value="AlkB-like"/>
</dbReference>
<dbReference type="GO" id="GO:0035516">
    <property type="term" value="F:broad specificity oxidative DNA demethylase activity"/>
    <property type="evidence" value="ECO:0007669"/>
    <property type="project" value="TreeGrafter"/>
</dbReference>
<evidence type="ECO:0000256" key="6">
    <source>
        <dbReference type="PIRSR" id="PIRSR604574-2"/>
    </source>
</evidence>
<keyword evidence="3" id="KW-0560">Oxidoreductase</keyword>
<evidence type="ECO:0000256" key="5">
    <source>
        <dbReference type="PIRSR" id="PIRSR604574-1"/>
    </source>
</evidence>
<dbReference type="PANTHER" id="PTHR16557">
    <property type="entry name" value="ALKYLATED DNA REPAIR PROTEIN ALKB-RELATED"/>
    <property type="match status" value="1"/>
</dbReference>
<feature type="binding site" evidence="5">
    <location>
        <position position="118"/>
    </location>
    <ligand>
        <name>substrate</name>
    </ligand>
</feature>
<dbReference type="GO" id="GO:0035513">
    <property type="term" value="P:oxidative RNA demethylation"/>
    <property type="evidence" value="ECO:0007669"/>
    <property type="project" value="TreeGrafter"/>
</dbReference>
<sequence>MQPEGLFLYKGLLAPDAQAALVSDLREAVALAPLFAPLTPWGKPMRVRMTSLGRFGWYSDRKGYRYVERHPSGVAWPPIPPAVLAIWDQAAPGARAPECCLVNYYAEKAAMGLHQDRDEADMSQPVVSLSLGDPALFRVGGLERGAPTTSFDLESGDVLVMSGAARRVFHGVDRIRFGRSSLLKGGGRINLTLRVVT</sequence>
<dbReference type="PANTHER" id="PTHR16557:SF2">
    <property type="entry name" value="NUCLEIC ACID DIOXYGENASE ALKBH1"/>
    <property type="match status" value="1"/>
</dbReference>
<evidence type="ECO:0000313" key="9">
    <source>
        <dbReference type="Proteomes" id="UP000572377"/>
    </source>
</evidence>
<evidence type="ECO:0000259" key="7">
    <source>
        <dbReference type="PROSITE" id="PS51471"/>
    </source>
</evidence>
<feature type="binding site" evidence="6">
    <location>
        <position position="170"/>
    </location>
    <ligand>
        <name>Fe cation</name>
        <dbReference type="ChEBI" id="CHEBI:24875"/>
        <note>catalytic</note>
    </ligand>
</feature>
<protein>
    <submittedName>
        <fullName evidence="8">Alpha-ketoglutarate-dependent dioxygenase AlkB</fullName>
    </submittedName>
</protein>
<dbReference type="SUPFAM" id="SSF51197">
    <property type="entry name" value="Clavaminate synthase-like"/>
    <property type="match status" value="1"/>
</dbReference>
<accession>A0A849KPP4</accession>
<keyword evidence="4 6" id="KW-0408">Iron</keyword>
<feature type="binding site" evidence="5">
    <location>
        <begin position="103"/>
        <end position="105"/>
    </location>
    <ligand>
        <name>2-oxoglutarate</name>
        <dbReference type="ChEBI" id="CHEBI:16810"/>
    </ligand>
</feature>
<feature type="binding site" evidence="5">
    <location>
        <begin position="188"/>
        <end position="194"/>
    </location>
    <ligand>
        <name>2-oxoglutarate</name>
        <dbReference type="ChEBI" id="CHEBI:16810"/>
    </ligand>
</feature>
<dbReference type="RefSeq" id="WP_171325124.1">
    <property type="nucleotide sequence ID" value="NZ_JABFBC010000001.1"/>
</dbReference>
<dbReference type="InterPro" id="IPR037151">
    <property type="entry name" value="AlkB-like_sf"/>
</dbReference>
<keyword evidence="9" id="KW-1185">Reference proteome</keyword>
<dbReference type="GO" id="GO:0035515">
    <property type="term" value="F:oxidative RNA demethylase activity"/>
    <property type="evidence" value="ECO:0007669"/>
    <property type="project" value="TreeGrafter"/>
</dbReference>
<feature type="binding site" evidence="5">
    <location>
        <position position="57"/>
    </location>
    <ligand>
        <name>substrate</name>
    </ligand>
</feature>
<dbReference type="PROSITE" id="PS51471">
    <property type="entry name" value="FE2OG_OXY"/>
    <property type="match status" value="1"/>
</dbReference>
<evidence type="ECO:0000256" key="1">
    <source>
        <dbReference type="ARBA" id="ARBA00022723"/>
    </source>
</evidence>
<dbReference type="GO" id="GO:0005737">
    <property type="term" value="C:cytoplasm"/>
    <property type="evidence" value="ECO:0007669"/>
    <property type="project" value="TreeGrafter"/>
</dbReference>
<evidence type="ECO:0000313" key="8">
    <source>
        <dbReference type="EMBL" id="NNU79023.1"/>
    </source>
</evidence>
<feature type="binding site" evidence="6">
    <location>
        <position position="116"/>
    </location>
    <ligand>
        <name>Fe cation</name>
        <dbReference type="ChEBI" id="CHEBI:24875"/>
        <note>catalytic</note>
    </ligand>
</feature>
<organism evidence="8 9">
    <name type="scientific">Halovulum dunhuangense</name>
    <dbReference type="NCBI Taxonomy" id="1505036"/>
    <lineage>
        <taxon>Bacteria</taxon>
        <taxon>Pseudomonadati</taxon>
        <taxon>Pseudomonadota</taxon>
        <taxon>Alphaproteobacteria</taxon>
        <taxon>Rhodobacterales</taxon>
        <taxon>Paracoccaceae</taxon>
        <taxon>Halovulum</taxon>
    </lineage>
</organism>
<proteinExistence type="predicted"/>
<name>A0A849KPP4_9RHOB</name>
<dbReference type="Pfam" id="PF13532">
    <property type="entry name" value="2OG-FeII_Oxy_2"/>
    <property type="match status" value="1"/>
</dbReference>
<keyword evidence="2 8" id="KW-0223">Dioxygenase</keyword>
<evidence type="ECO:0000256" key="2">
    <source>
        <dbReference type="ARBA" id="ARBA00022964"/>
    </source>
</evidence>
<feature type="binding site" evidence="5">
    <location>
        <begin position="64"/>
        <end position="66"/>
    </location>
    <ligand>
        <name>substrate</name>
    </ligand>
</feature>
<dbReference type="AlphaFoldDB" id="A0A849KPP4"/>
<dbReference type="Proteomes" id="UP000572377">
    <property type="component" value="Unassembled WGS sequence"/>
</dbReference>
<evidence type="ECO:0000256" key="3">
    <source>
        <dbReference type="ARBA" id="ARBA00023002"/>
    </source>
</evidence>
<gene>
    <name evidence="8" type="ORF">HMH01_01105</name>
</gene>
<feature type="binding site" evidence="5">
    <location>
        <position position="144"/>
    </location>
    <ligand>
        <name>substrate</name>
    </ligand>
</feature>
<feature type="binding site" evidence="6">
    <location>
        <position position="114"/>
    </location>
    <ligand>
        <name>Fe cation</name>
        <dbReference type="ChEBI" id="CHEBI:24875"/>
        <note>catalytic</note>
    </ligand>
</feature>
<dbReference type="EMBL" id="JABFBC010000001">
    <property type="protein sequence ID" value="NNU79023.1"/>
    <property type="molecule type" value="Genomic_DNA"/>
</dbReference>
<evidence type="ECO:0000256" key="4">
    <source>
        <dbReference type="ARBA" id="ARBA00023004"/>
    </source>
</evidence>